<reference evidence="1 2" key="1">
    <citation type="journal article" date="2016" name="Genome Biol. Evol.">
        <title>Gene Family Evolution Reflects Adaptation to Soil Environmental Stressors in the Genome of the Collembolan Orchesella cincta.</title>
        <authorList>
            <person name="Faddeeva-Vakhrusheva A."/>
            <person name="Derks M.F."/>
            <person name="Anvar S.Y."/>
            <person name="Agamennone V."/>
            <person name="Suring W."/>
            <person name="Smit S."/>
            <person name="van Straalen N.M."/>
            <person name="Roelofs D."/>
        </authorList>
    </citation>
    <scope>NUCLEOTIDE SEQUENCE [LARGE SCALE GENOMIC DNA]</scope>
    <source>
        <tissue evidence="1">Mixed pool</tissue>
    </source>
</reference>
<evidence type="ECO:0000313" key="2">
    <source>
        <dbReference type="Proteomes" id="UP000094527"/>
    </source>
</evidence>
<evidence type="ECO:0000313" key="1">
    <source>
        <dbReference type="EMBL" id="ODM87655.1"/>
    </source>
</evidence>
<organism evidence="1 2">
    <name type="scientific">Orchesella cincta</name>
    <name type="common">Springtail</name>
    <name type="synonym">Podura cincta</name>
    <dbReference type="NCBI Taxonomy" id="48709"/>
    <lineage>
        <taxon>Eukaryota</taxon>
        <taxon>Metazoa</taxon>
        <taxon>Ecdysozoa</taxon>
        <taxon>Arthropoda</taxon>
        <taxon>Hexapoda</taxon>
        <taxon>Collembola</taxon>
        <taxon>Entomobryomorpha</taxon>
        <taxon>Entomobryoidea</taxon>
        <taxon>Orchesellidae</taxon>
        <taxon>Orchesellinae</taxon>
        <taxon>Orchesella</taxon>
    </lineage>
</organism>
<dbReference type="Proteomes" id="UP000094527">
    <property type="component" value="Unassembled WGS sequence"/>
</dbReference>
<name>A0A1D2M3V4_ORCCI</name>
<proteinExistence type="predicted"/>
<dbReference type="EMBL" id="LJIJ01004901">
    <property type="protein sequence ID" value="ODM87655.1"/>
    <property type="molecule type" value="Genomic_DNA"/>
</dbReference>
<accession>A0A1D2M3V4</accession>
<dbReference type="AlphaFoldDB" id="A0A1D2M3V4"/>
<keyword evidence="2" id="KW-1185">Reference proteome</keyword>
<sequence length="37" mass="4132">MLRMPYGPYGTPDKQTLKFKISAKGPSNRGMTLVSFL</sequence>
<protein>
    <submittedName>
        <fullName evidence="1">Uncharacterized protein</fullName>
    </submittedName>
</protein>
<comment type="caution">
    <text evidence="1">The sequence shown here is derived from an EMBL/GenBank/DDBJ whole genome shotgun (WGS) entry which is preliminary data.</text>
</comment>
<gene>
    <name evidence="1" type="ORF">Ocin01_19027</name>
</gene>